<dbReference type="InterPro" id="IPR029261">
    <property type="entry name" value="Transposase_Znf"/>
</dbReference>
<dbReference type="Pfam" id="PF01610">
    <property type="entry name" value="DDE_Tnp_ISL3"/>
    <property type="match status" value="1"/>
</dbReference>
<dbReference type="NCBIfam" id="NF033550">
    <property type="entry name" value="transpos_ISL3"/>
    <property type="match status" value="1"/>
</dbReference>
<evidence type="ECO:0000259" key="3">
    <source>
        <dbReference type="Pfam" id="PF14690"/>
    </source>
</evidence>
<dbReference type="Proteomes" id="UP001562159">
    <property type="component" value="Unassembled WGS sequence"/>
</dbReference>
<accession>A0ABV4AV58</accession>
<dbReference type="PANTHER" id="PTHR33498:SF1">
    <property type="entry name" value="TRANSPOSASE FOR INSERTION SEQUENCE ELEMENT IS1557"/>
    <property type="match status" value="1"/>
</dbReference>
<feature type="domain" description="Transposase IS204/IS1001/IS1096/IS1165 zinc-finger" evidence="3">
    <location>
        <begin position="12"/>
        <end position="56"/>
    </location>
</feature>
<keyword evidence="5" id="KW-1185">Reference proteome</keyword>
<evidence type="ECO:0000313" key="4">
    <source>
        <dbReference type="EMBL" id="MEY2184274.1"/>
    </source>
</evidence>
<reference evidence="4 5" key="1">
    <citation type="submission" date="2024-07" db="EMBL/GenBank/DDBJ databases">
        <title>Molecular mechanisms and environmental adaptations of flagellar loss and biofilm growth of Rhodanobacter under environmental stress.</title>
        <authorList>
            <person name="Chen M."/>
        </authorList>
    </citation>
    <scope>NUCLEOTIDE SEQUENCE [LARGE SCALE GENOMIC DNA]</scope>
    <source>
        <strain evidence="4 5">RS22</strain>
    </source>
</reference>
<dbReference type="Pfam" id="PF13542">
    <property type="entry name" value="HTH_Tnp_ISL3"/>
    <property type="match status" value="1"/>
</dbReference>
<gene>
    <name evidence="4" type="ORF">AB7878_17815</name>
</gene>
<dbReference type="PANTHER" id="PTHR33498">
    <property type="entry name" value="TRANSPOSASE FOR INSERTION SEQUENCE ELEMENT IS1557"/>
    <property type="match status" value="1"/>
</dbReference>
<protein>
    <submittedName>
        <fullName evidence="4">ISL3 family transposase</fullName>
    </submittedName>
</protein>
<sequence>MIALEPLPGIARRCSGCGATTTAIHDHSPRRIRDLPVFESAVELVVPRLRLACPTCGPRLEHLDWLDPHARITRRLAESVARLCAVTSLLHAARWFGLNWKTVKQIDFRHLERALGPVDLSGVTVIAMDEFAIQKGHRYATVVVEPERKRVLWVGRGRARADVRPFFELLGPEGCQRLRAVAMDMNTAYDLEVKQHCPTAAVVYDLFHVVAKYGRETEAIAPQRTKGRPLLSCDASQRRATFQRGMSAGAS</sequence>
<dbReference type="EMBL" id="JBGBPY010000001">
    <property type="protein sequence ID" value="MEY2184274.1"/>
    <property type="molecule type" value="Genomic_DNA"/>
</dbReference>
<feature type="domain" description="Transposase IS204/IS1001/IS1096/IS1165 DDE" evidence="1">
    <location>
        <begin position="126"/>
        <end position="220"/>
    </location>
</feature>
<evidence type="ECO:0000313" key="5">
    <source>
        <dbReference type="Proteomes" id="UP001562159"/>
    </source>
</evidence>
<comment type="caution">
    <text evidence="4">The sequence shown here is derived from an EMBL/GenBank/DDBJ whole genome shotgun (WGS) entry which is preliminary data.</text>
</comment>
<dbReference type="InterPro" id="IPR032877">
    <property type="entry name" value="Transposase_HTH"/>
</dbReference>
<evidence type="ECO:0000259" key="2">
    <source>
        <dbReference type="Pfam" id="PF13542"/>
    </source>
</evidence>
<proteinExistence type="predicted"/>
<dbReference type="Pfam" id="PF14690">
    <property type="entry name" value="Zn_ribbon_ISL3"/>
    <property type="match status" value="1"/>
</dbReference>
<evidence type="ECO:0000259" key="1">
    <source>
        <dbReference type="Pfam" id="PF01610"/>
    </source>
</evidence>
<organism evidence="4 5">
    <name type="scientific">Rhodanobacter humi</name>
    <dbReference type="NCBI Taxonomy" id="1888173"/>
    <lineage>
        <taxon>Bacteria</taxon>
        <taxon>Pseudomonadati</taxon>
        <taxon>Pseudomonadota</taxon>
        <taxon>Gammaproteobacteria</taxon>
        <taxon>Lysobacterales</taxon>
        <taxon>Rhodanobacteraceae</taxon>
        <taxon>Rhodanobacter</taxon>
    </lineage>
</organism>
<dbReference type="InterPro" id="IPR002560">
    <property type="entry name" value="Transposase_DDE"/>
</dbReference>
<name>A0ABV4AV58_9GAMM</name>
<dbReference type="InterPro" id="IPR047951">
    <property type="entry name" value="Transpos_ISL3"/>
</dbReference>
<feature type="domain" description="Transposase IS204/IS1001/IS1096/IS1165 helix-turn-helix" evidence="2">
    <location>
        <begin position="61"/>
        <end position="106"/>
    </location>
</feature>